<protein>
    <submittedName>
        <fullName evidence="6">EAL domain-containing protein</fullName>
    </submittedName>
</protein>
<feature type="domain" description="EAL" evidence="3">
    <location>
        <begin position="582"/>
        <end position="835"/>
    </location>
</feature>
<feature type="domain" description="CBS" evidence="5">
    <location>
        <begin position="208"/>
        <end position="268"/>
    </location>
</feature>
<dbReference type="InterPro" id="IPR000644">
    <property type="entry name" value="CBS_dom"/>
</dbReference>
<feature type="domain" description="CBS" evidence="5">
    <location>
        <begin position="80"/>
        <end position="136"/>
    </location>
</feature>
<dbReference type="CDD" id="cd01948">
    <property type="entry name" value="EAL"/>
    <property type="match status" value="1"/>
</dbReference>
<dbReference type="SUPFAM" id="SSF54631">
    <property type="entry name" value="CBS-domain pair"/>
    <property type="match status" value="2"/>
</dbReference>
<feature type="domain" description="CBS" evidence="5">
    <location>
        <begin position="16"/>
        <end position="74"/>
    </location>
</feature>
<dbReference type="InterPro" id="IPR035965">
    <property type="entry name" value="PAS-like_dom_sf"/>
</dbReference>
<evidence type="ECO:0000259" key="4">
    <source>
        <dbReference type="PROSITE" id="PS50887"/>
    </source>
</evidence>
<dbReference type="Pfam" id="PF00563">
    <property type="entry name" value="EAL"/>
    <property type="match status" value="1"/>
</dbReference>
<dbReference type="Gene3D" id="3.30.450.20">
    <property type="entry name" value="PAS domain"/>
    <property type="match status" value="1"/>
</dbReference>
<keyword evidence="7" id="KW-1185">Reference proteome</keyword>
<dbReference type="PROSITE" id="PS50883">
    <property type="entry name" value="EAL"/>
    <property type="match status" value="1"/>
</dbReference>
<dbReference type="InterPro" id="IPR001633">
    <property type="entry name" value="EAL_dom"/>
</dbReference>
<dbReference type="CDD" id="cd00130">
    <property type="entry name" value="PAS"/>
    <property type="match status" value="1"/>
</dbReference>
<feature type="domain" description="PAS" evidence="2">
    <location>
        <begin position="283"/>
        <end position="328"/>
    </location>
</feature>
<dbReference type="SMART" id="SM00091">
    <property type="entry name" value="PAS"/>
    <property type="match status" value="1"/>
</dbReference>
<sequence>MTLVSNKSTLTASHLAQKNLLSCAPDTSLCTAAQLIRAHKTSSILIEQDGKTIGIWTEADCAKLSFEQQGYFDSPIKRFMSTPVLTIKAETPLQKIIMTFYRQRVRHLLVVDENDQAIGIVNQTDVIKKQGIEHYLQLRKIKDNYNSRIPVISGQLPVSRIAEAMAEYKSSSALVKDEQSGEYGIITERDLLKILAEKHQDRDAWFYAAYPLVTIHDEDTLHQAYITIKQNNIRHLVVTNSVSEIVGILSLQHILSDIEIAYVQKLETILTERDDALRESKKSLYFAEKIIEASLDSIMVTDASGQILSVNSAFTKLTGYSEAEAIGQPASLLSSGRHDESFYREMWRAIAENRMWQGEIWNKKKNGDIYPEWLTIVQIDQDDESEHLFAAIFSDITDRKVSENKIHALAFFDDLTGLPNRRLFNDRFEIALSTAHRNQQQAAVLFLDLDRFKQINDSLGHKVGDELLKAVSNRLNASLKEGDTVSRFGGDEFVLLLTEMDCVKDVVSVVERISKVLSQPYELESKKLHVTPSIGVAIYPEDGQDTDTLLKHADIAMYKAKDSGRNSYQLYTAEMNVVAMDRLLTQNYLRSALQQDEFELFYQLQFDSISGQVVGIEALLRWNHPELGYVSPAYFIPMAEEIGIIVDIDRWVLRQACKQRKLWQRLGLEDVRVSVNISALHFRHDLIKSIKLALKETGLDPRLLTLEVTEGCLIENIEQASKTLTQANELGIKNSIDDFGTGFSALSYLTQLPFDTLKIDAGFVRKLPFDQQECQIVATIIAMAQGLNLGIVAEGVETREQVDFLTKKGCSVMQGYLYCKPANAESISAQLFGLYGQSSANVAGVRSNVENLAEI</sequence>
<evidence type="ECO:0000313" key="6">
    <source>
        <dbReference type="EMBL" id="WDE10922.1"/>
    </source>
</evidence>
<dbReference type="PANTHER" id="PTHR44757:SF2">
    <property type="entry name" value="BIOFILM ARCHITECTURE MAINTENANCE PROTEIN MBAA"/>
    <property type="match status" value="1"/>
</dbReference>
<proteinExistence type="predicted"/>
<dbReference type="Gene3D" id="3.30.70.270">
    <property type="match status" value="1"/>
</dbReference>
<dbReference type="Proteomes" id="UP001215231">
    <property type="component" value="Chromosome"/>
</dbReference>
<evidence type="ECO:0000259" key="5">
    <source>
        <dbReference type="PROSITE" id="PS51371"/>
    </source>
</evidence>
<dbReference type="SMART" id="SM00116">
    <property type="entry name" value="CBS"/>
    <property type="match status" value="4"/>
</dbReference>
<dbReference type="PROSITE" id="PS50112">
    <property type="entry name" value="PAS"/>
    <property type="match status" value="1"/>
</dbReference>
<dbReference type="EMBL" id="CP059693">
    <property type="protein sequence ID" value="WDE10922.1"/>
    <property type="molecule type" value="Genomic_DNA"/>
</dbReference>
<dbReference type="CDD" id="cd01949">
    <property type="entry name" value="GGDEF"/>
    <property type="match status" value="1"/>
</dbReference>
<evidence type="ECO:0000259" key="3">
    <source>
        <dbReference type="PROSITE" id="PS50883"/>
    </source>
</evidence>
<dbReference type="InterPro" id="IPR043128">
    <property type="entry name" value="Rev_trsase/Diguanyl_cyclase"/>
</dbReference>
<gene>
    <name evidence="6" type="ORF">H3N35_22190</name>
</gene>
<dbReference type="PROSITE" id="PS51371">
    <property type="entry name" value="CBS"/>
    <property type="match status" value="4"/>
</dbReference>
<dbReference type="InterPro" id="IPR035919">
    <property type="entry name" value="EAL_sf"/>
</dbReference>
<dbReference type="InterPro" id="IPR046342">
    <property type="entry name" value="CBS_dom_sf"/>
</dbReference>
<evidence type="ECO:0000256" key="1">
    <source>
        <dbReference type="PROSITE-ProRule" id="PRU00703"/>
    </source>
</evidence>
<dbReference type="PROSITE" id="PS50887">
    <property type="entry name" value="GGDEF"/>
    <property type="match status" value="1"/>
</dbReference>
<dbReference type="NCBIfam" id="TIGR00254">
    <property type="entry name" value="GGDEF"/>
    <property type="match status" value="1"/>
</dbReference>
<dbReference type="NCBIfam" id="TIGR00229">
    <property type="entry name" value="sensory_box"/>
    <property type="match status" value="1"/>
</dbReference>
<reference evidence="6 7" key="1">
    <citation type="journal article" date="2022" name="Mar. Drugs">
        <title>Bioassay-Guided Fractionation Leads to the Detection of Cholic Acid Generated by the Rare Thalassomonas sp.</title>
        <authorList>
            <person name="Pheiffer F."/>
            <person name="Schneider Y.K."/>
            <person name="Hansen E.H."/>
            <person name="Andersen J.H."/>
            <person name="Isaksson J."/>
            <person name="Busche T."/>
            <person name="R C."/>
            <person name="Kalinowski J."/>
            <person name="Zyl L.V."/>
            <person name="Trindade M."/>
        </authorList>
    </citation>
    <scope>NUCLEOTIDE SEQUENCE [LARGE SCALE GENOMIC DNA]</scope>
    <source>
        <strain evidence="6 7">A5K-61T</strain>
    </source>
</reference>
<evidence type="ECO:0000259" key="2">
    <source>
        <dbReference type="PROSITE" id="PS50112"/>
    </source>
</evidence>
<dbReference type="InterPro" id="IPR000014">
    <property type="entry name" value="PAS"/>
</dbReference>
<dbReference type="Pfam" id="PF13426">
    <property type="entry name" value="PAS_9"/>
    <property type="match status" value="1"/>
</dbReference>
<dbReference type="Pfam" id="PF00990">
    <property type="entry name" value="GGDEF"/>
    <property type="match status" value="1"/>
</dbReference>
<accession>A0ABY7VB94</accession>
<feature type="domain" description="GGDEF" evidence="4">
    <location>
        <begin position="440"/>
        <end position="573"/>
    </location>
</feature>
<organism evidence="6 7">
    <name type="scientific">Thalassomonas haliotis</name>
    <dbReference type="NCBI Taxonomy" id="485448"/>
    <lineage>
        <taxon>Bacteria</taxon>
        <taxon>Pseudomonadati</taxon>
        <taxon>Pseudomonadota</taxon>
        <taxon>Gammaproteobacteria</taxon>
        <taxon>Alteromonadales</taxon>
        <taxon>Colwelliaceae</taxon>
        <taxon>Thalassomonas</taxon>
    </lineage>
</organism>
<name>A0ABY7VB94_9GAMM</name>
<evidence type="ECO:0000313" key="7">
    <source>
        <dbReference type="Proteomes" id="UP001215231"/>
    </source>
</evidence>
<dbReference type="Pfam" id="PF00571">
    <property type="entry name" value="CBS"/>
    <property type="match status" value="4"/>
</dbReference>
<dbReference type="RefSeq" id="WP_274050991.1">
    <property type="nucleotide sequence ID" value="NZ_CP059693.1"/>
</dbReference>
<dbReference type="SMART" id="SM00267">
    <property type="entry name" value="GGDEF"/>
    <property type="match status" value="1"/>
</dbReference>
<dbReference type="PANTHER" id="PTHR44757">
    <property type="entry name" value="DIGUANYLATE CYCLASE DGCP"/>
    <property type="match status" value="1"/>
</dbReference>
<dbReference type="SUPFAM" id="SSF55073">
    <property type="entry name" value="Nucleotide cyclase"/>
    <property type="match status" value="1"/>
</dbReference>
<dbReference type="SUPFAM" id="SSF141868">
    <property type="entry name" value="EAL domain-like"/>
    <property type="match status" value="1"/>
</dbReference>
<dbReference type="Gene3D" id="3.20.20.450">
    <property type="entry name" value="EAL domain"/>
    <property type="match status" value="1"/>
</dbReference>
<dbReference type="SUPFAM" id="SSF55785">
    <property type="entry name" value="PYP-like sensor domain (PAS domain)"/>
    <property type="match status" value="1"/>
</dbReference>
<dbReference type="SMART" id="SM00052">
    <property type="entry name" value="EAL"/>
    <property type="match status" value="1"/>
</dbReference>
<dbReference type="InterPro" id="IPR000160">
    <property type="entry name" value="GGDEF_dom"/>
</dbReference>
<keyword evidence="1" id="KW-0129">CBS domain</keyword>
<feature type="domain" description="CBS" evidence="5">
    <location>
        <begin position="145"/>
        <end position="202"/>
    </location>
</feature>
<dbReference type="InterPro" id="IPR052155">
    <property type="entry name" value="Biofilm_reg_signaling"/>
</dbReference>
<dbReference type="Gene3D" id="3.10.580.10">
    <property type="entry name" value="CBS-domain"/>
    <property type="match status" value="2"/>
</dbReference>
<dbReference type="InterPro" id="IPR029787">
    <property type="entry name" value="Nucleotide_cyclase"/>
</dbReference>